<evidence type="ECO:0000259" key="1">
    <source>
        <dbReference type="PROSITE" id="PS51186"/>
    </source>
</evidence>
<organism evidence="2 3">
    <name type="scientific">Poriferisphaera corsica</name>
    <dbReference type="NCBI Taxonomy" id="2528020"/>
    <lineage>
        <taxon>Bacteria</taxon>
        <taxon>Pseudomonadati</taxon>
        <taxon>Planctomycetota</taxon>
        <taxon>Phycisphaerae</taxon>
        <taxon>Phycisphaerales</taxon>
        <taxon>Phycisphaeraceae</taxon>
        <taxon>Poriferisphaera</taxon>
    </lineage>
</organism>
<dbReference type="SUPFAM" id="SSF55729">
    <property type="entry name" value="Acyl-CoA N-acyltransferases (Nat)"/>
    <property type="match status" value="1"/>
</dbReference>
<dbReference type="EMBL" id="CP036425">
    <property type="protein sequence ID" value="QDU32009.1"/>
    <property type="molecule type" value="Genomic_DNA"/>
</dbReference>
<accession>A0A517YP70</accession>
<dbReference type="RefSeq" id="WP_200761411.1">
    <property type="nucleotide sequence ID" value="NZ_CP036425.1"/>
</dbReference>
<sequence>MNLHSIGLQSDLLFFNQNSIITHQPDHLIIKTPQNPTFFQGNLLIYNHPPSSTHLTNWEDAANQAFSDQPLTAHRCFAWDINPADPLTDPITSKAVATFESANYEYEQSIILTTNTINSPKHPNSDIHIKPITAPAHWQAVTELQIDIGSKTYNEKLYRPFMLQRIKDWQHMINNNQGIWLGAFLGNTLAADLGFFWNQSLSRFQHVETHPDHRNQGICATLVHHACQLALNQNPQTTLVMEADESYHAARIYQSLGFAPTERISYLTKYNKQIWNA</sequence>
<dbReference type="AlphaFoldDB" id="A0A517YP70"/>
<dbReference type="KEGG" id="pcor:KS4_00370"/>
<dbReference type="Gene3D" id="3.40.630.30">
    <property type="match status" value="1"/>
</dbReference>
<reference evidence="2 3" key="1">
    <citation type="submission" date="2019-02" db="EMBL/GenBank/DDBJ databases">
        <title>Deep-cultivation of Planctomycetes and their phenomic and genomic characterization uncovers novel biology.</title>
        <authorList>
            <person name="Wiegand S."/>
            <person name="Jogler M."/>
            <person name="Boedeker C."/>
            <person name="Pinto D."/>
            <person name="Vollmers J."/>
            <person name="Rivas-Marin E."/>
            <person name="Kohn T."/>
            <person name="Peeters S.H."/>
            <person name="Heuer A."/>
            <person name="Rast P."/>
            <person name="Oberbeckmann S."/>
            <person name="Bunk B."/>
            <person name="Jeske O."/>
            <person name="Meyerdierks A."/>
            <person name="Storesund J.E."/>
            <person name="Kallscheuer N."/>
            <person name="Luecker S."/>
            <person name="Lage O.M."/>
            <person name="Pohl T."/>
            <person name="Merkel B.J."/>
            <person name="Hornburger P."/>
            <person name="Mueller R.-W."/>
            <person name="Bruemmer F."/>
            <person name="Labrenz M."/>
            <person name="Spormann A.M."/>
            <person name="Op den Camp H."/>
            <person name="Overmann J."/>
            <person name="Amann R."/>
            <person name="Jetten M.S.M."/>
            <person name="Mascher T."/>
            <person name="Medema M.H."/>
            <person name="Devos D.P."/>
            <person name="Kaster A.-K."/>
            <person name="Ovreas L."/>
            <person name="Rohde M."/>
            <person name="Galperin M.Y."/>
            <person name="Jogler C."/>
        </authorList>
    </citation>
    <scope>NUCLEOTIDE SEQUENCE [LARGE SCALE GENOMIC DNA]</scope>
    <source>
        <strain evidence="2 3">KS4</strain>
    </source>
</reference>
<proteinExistence type="predicted"/>
<dbReference type="PROSITE" id="PS51186">
    <property type="entry name" value="GNAT"/>
    <property type="match status" value="1"/>
</dbReference>
<evidence type="ECO:0000313" key="2">
    <source>
        <dbReference type="EMBL" id="QDU32009.1"/>
    </source>
</evidence>
<name>A0A517YP70_9BACT</name>
<dbReference type="Proteomes" id="UP000317369">
    <property type="component" value="Chromosome"/>
</dbReference>
<dbReference type="CDD" id="cd04301">
    <property type="entry name" value="NAT_SF"/>
    <property type="match status" value="1"/>
</dbReference>
<dbReference type="InterPro" id="IPR000182">
    <property type="entry name" value="GNAT_dom"/>
</dbReference>
<keyword evidence="3" id="KW-1185">Reference proteome</keyword>
<feature type="domain" description="N-acetyltransferase" evidence="1">
    <location>
        <begin position="127"/>
        <end position="277"/>
    </location>
</feature>
<protein>
    <recommendedName>
        <fullName evidence="1">N-acetyltransferase domain-containing protein</fullName>
    </recommendedName>
</protein>
<dbReference type="GO" id="GO:0016747">
    <property type="term" value="F:acyltransferase activity, transferring groups other than amino-acyl groups"/>
    <property type="evidence" value="ECO:0007669"/>
    <property type="project" value="InterPro"/>
</dbReference>
<dbReference type="Pfam" id="PF00583">
    <property type="entry name" value="Acetyltransf_1"/>
    <property type="match status" value="1"/>
</dbReference>
<evidence type="ECO:0000313" key="3">
    <source>
        <dbReference type="Proteomes" id="UP000317369"/>
    </source>
</evidence>
<gene>
    <name evidence="2" type="ORF">KS4_00370</name>
</gene>
<dbReference type="InterPro" id="IPR016181">
    <property type="entry name" value="Acyl_CoA_acyltransferase"/>
</dbReference>